<dbReference type="InterPro" id="IPR038606">
    <property type="entry name" value="To_sf"/>
</dbReference>
<dbReference type="RefSeq" id="XP_026673031.1">
    <property type="nucleotide sequence ID" value="XM_026817230.1"/>
</dbReference>
<evidence type="ECO:0000256" key="1">
    <source>
        <dbReference type="SAM" id="SignalP"/>
    </source>
</evidence>
<dbReference type="PANTHER" id="PTHR20993:SF0">
    <property type="entry name" value="GH07914P"/>
    <property type="match status" value="1"/>
</dbReference>
<protein>
    <submittedName>
        <fullName evidence="3">Uncharacterized protein LOC108629336</fullName>
    </submittedName>
</protein>
<name>A0AAJ7S7Z3_9HYME</name>
<dbReference type="InterPro" id="IPR010562">
    <property type="entry name" value="Haemolymph_juvenile_hormone-bd"/>
</dbReference>
<dbReference type="Proteomes" id="UP000694925">
    <property type="component" value="Unplaced"/>
</dbReference>
<keyword evidence="1" id="KW-0732">Signal</keyword>
<evidence type="ECO:0000313" key="2">
    <source>
        <dbReference type="Proteomes" id="UP000694925"/>
    </source>
</evidence>
<dbReference type="InterPro" id="IPR017943">
    <property type="entry name" value="Bactericidal_perm-incr_a/b_dom"/>
</dbReference>
<dbReference type="GeneID" id="108629336"/>
<reference evidence="3" key="1">
    <citation type="submission" date="2025-08" db="UniProtKB">
        <authorList>
            <consortium name="RefSeq"/>
        </authorList>
    </citation>
    <scope>IDENTIFICATION</scope>
    <source>
        <tissue evidence="3">Whole body</tissue>
    </source>
</reference>
<accession>A0AAJ7S7Z3</accession>
<proteinExistence type="predicted"/>
<evidence type="ECO:0000313" key="3">
    <source>
        <dbReference type="RefSeq" id="XP_026673031.1"/>
    </source>
</evidence>
<keyword evidence="2" id="KW-1185">Reference proteome</keyword>
<dbReference type="Pfam" id="PF06585">
    <property type="entry name" value="JHBP"/>
    <property type="match status" value="1"/>
</dbReference>
<dbReference type="AlphaFoldDB" id="A0AAJ7S7Z3"/>
<dbReference type="SMART" id="SM00700">
    <property type="entry name" value="JHBP"/>
    <property type="match status" value="1"/>
</dbReference>
<dbReference type="PANTHER" id="PTHR20993">
    <property type="entry name" value="GH07914P"/>
    <property type="match status" value="1"/>
</dbReference>
<dbReference type="GO" id="GO:0008289">
    <property type="term" value="F:lipid binding"/>
    <property type="evidence" value="ECO:0007669"/>
    <property type="project" value="InterPro"/>
</dbReference>
<sequence>MRLFVLILAIAMVTTCHAIDLKVFLEKFRKTLQTGDSKLGIPVLDPYHLRYTYVNIYKEGLVKMKGDLENVNAIGFSDYKPVRGDFTLIGLKVKLELLWEEMKLSSNYALEGVLGGDIQFHGVGNIDAVLKNLTVSAELSLKVNSTTDHLYVKDSKVNAYLDKLDFWITGLYDDPELSKTLSKVISDIVPGLVNDYQDQISQTASPIVGDILNNGLKGLTLTDLINIITGNSLSRTDSSK</sequence>
<feature type="chain" id="PRO_5042558868" evidence="1">
    <location>
        <begin position="19"/>
        <end position="240"/>
    </location>
</feature>
<dbReference type="SUPFAM" id="SSF55394">
    <property type="entry name" value="Bactericidal permeability-increasing protein, BPI"/>
    <property type="match status" value="1"/>
</dbReference>
<organism evidence="2 3">
    <name type="scientific">Ceratina calcarata</name>
    <dbReference type="NCBI Taxonomy" id="156304"/>
    <lineage>
        <taxon>Eukaryota</taxon>
        <taxon>Metazoa</taxon>
        <taxon>Ecdysozoa</taxon>
        <taxon>Arthropoda</taxon>
        <taxon>Hexapoda</taxon>
        <taxon>Insecta</taxon>
        <taxon>Pterygota</taxon>
        <taxon>Neoptera</taxon>
        <taxon>Endopterygota</taxon>
        <taxon>Hymenoptera</taxon>
        <taxon>Apocrita</taxon>
        <taxon>Aculeata</taxon>
        <taxon>Apoidea</taxon>
        <taxon>Anthophila</taxon>
        <taxon>Apidae</taxon>
        <taxon>Ceratina</taxon>
        <taxon>Zadontomerus</taxon>
    </lineage>
</organism>
<dbReference type="KEGG" id="ccal:108629336"/>
<feature type="signal peptide" evidence="1">
    <location>
        <begin position="1"/>
        <end position="18"/>
    </location>
</feature>
<gene>
    <name evidence="3" type="primary">LOC108629336</name>
</gene>
<dbReference type="Gene3D" id="3.15.10.30">
    <property type="entry name" value="Haemolymph juvenile hormone binding protein"/>
    <property type="match status" value="1"/>
</dbReference>